<evidence type="ECO:0000259" key="3">
    <source>
        <dbReference type="Pfam" id="PF08547"/>
    </source>
</evidence>
<evidence type="ECO:0000256" key="1">
    <source>
        <dbReference type="ARBA" id="ARBA00007884"/>
    </source>
</evidence>
<dbReference type="EMBL" id="MQVX01000001">
    <property type="protein sequence ID" value="PQJ14909.1"/>
    <property type="molecule type" value="Genomic_DNA"/>
</dbReference>
<evidence type="ECO:0000313" key="5">
    <source>
        <dbReference type="Proteomes" id="UP000239366"/>
    </source>
</evidence>
<keyword evidence="2" id="KW-0472">Membrane</keyword>
<dbReference type="InterPro" id="IPR008979">
    <property type="entry name" value="Galactose-bd-like_sf"/>
</dbReference>
<dbReference type="InterPro" id="IPR013857">
    <property type="entry name" value="NADH-UbQ_OxRdtase-assoc_prot30"/>
</dbReference>
<evidence type="ECO:0000313" key="4">
    <source>
        <dbReference type="EMBL" id="PQJ14909.1"/>
    </source>
</evidence>
<dbReference type="OrthoDB" id="442188at2"/>
<comment type="caution">
    <text evidence="4">The sequence shown here is derived from an EMBL/GenBank/DDBJ whole genome shotgun (WGS) entry which is preliminary data.</text>
</comment>
<evidence type="ECO:0000256" key="2">
    <source>
        <dbReference type="SAM" id="Phobius"/>
    </source>
</evidence>
<dbReference type="InterPro" id="IPR039131">
    <property type="entry name" value="NDUFAF1"/>
</dbReference>
<accession>A0A2S7T4Q6</accession>
<dbReference type="PANTHER" id="PTHR13194:SF19">
    <property type="entry name" value="NAD(P)-BINDING ROSSMANN-FOLD SUPERFAMILY PROTEIN"/>
    <property type="match status" value="1"/>
</dbReference>
<protein>
    <recommendedName>
        <fullName evidence="3">NADH:ubiquinone oxidoreductase intermediate-associated protein 30 domain-containing protein</fullName>
    </recommendedName>
</protein>
<feature type="transmembrane region" description="Helical" evidence="2">
    <location>
        <begin position="6"/>
        <end position="25"/>
    </location>
</feature>
<gene>
    <name evidence="4" type="ORF">BST99_03410</name>
</gene>
<dbReference type="PANTHER" id="PTHR13194">
    <property type="entry name" value="COMPLEX I INTERMEDIATE-ASSOCIATED PROTEIN 30"/>
    <property type="match status" value="1"/>
</dbReference>
<dbReference type="SUPFAM" id="SSF49785">
    <property type="entry name" value="Galactose-binding domain-like"/>
    <property type="match status" value="1"/>
</dbReference>
<organism evidence="4 5">
    <name type="scientific">Aureicoccus marinus</name>
    <dbReference type="NCBI Taxonomy" id="754435"/>
    <lineage>
        <taxon>Bacteria</taxon>
        <taxon>Pseudomonadati</taxon>
        <taxon>Bacteroidota</taxon>
        <taxon>Flavobacteriia</taxon>
        <taxon>Flavobacteriales</taxon>
        <taxon>Flavobacteriaceae</taxon>
        <taxon>Aureicoccus</taxon>
    </lineage>
</organism>
<feature type="domain" description="NADH:ubiquinone oxidoreductase intermediate-associated protein 30" evidence="3">
    <location>
        <begin position="21"/>
        <end position="176"/>
    </location>
</feature>
<dbReference type="Pfam" id="PF08547">
    <property type="entry name" value="CIA30"/>
    <property type="match status" value="1"/>
</dbReference>
<name>A0A2S7T4Q6_9FLAO</name>
<comment type="similarity">
    <text evidence="1">Belongs to the CIA30 family.</text>
</comment>
<reference evidence="5" key="1">
    <citation type="submission" date="2016-11" db="EMBL/GenBank/DDBJ databases">
        <title>Trade-off between light-utilization and light-protection in marine flavobacteria.</title>
        <authorList>
            <person name="Kumagai Y."/>
            <person name="Yoshizawa S."/>
            <person name="Kogure K."/>
        </authorList>
    </citation>
    <scope>NUCLEOTIDE SEQUENCE [LARGE SCALE GENOMIC DNA]</scope>
    <source>
        <strain evidence="5">SG-18</strain>
    </source>
</reference>
<dbReference type="Proteomes" id="UP000239366">
    <property type="component" value="Unassembled WGS sequence"/>
</dbReference>
<keyword evidence="5" id="KW-1185">Reference proteome</keyword>
<dbReference type="RefSeq" id="WP_105000550.1">
    <property type="nucleotide sequence ID" value="NZ_MQVX01000001.1"/>
</dbReference>
<keyword evidence="2" id="KW-0812">Transmembrane</keyword>
<sequence>MKQIWGIGIWIVIMGFIPMTFDFGTKNSAASRDWRVINDGVMGGSSQGRALLTEESILFEGEISLENNGGFSSLKSPFTSYDLSGKKYLKIRYRGSGQPMAFTLETNRRWYRPYFKKRLSSTSGQWVEERIELQDFEAYRIGSRLKQTLTEDFLEQIIRIGFISDGKQAGPFRFEVDYIIFE</sequence>
<dbReference type="AlphaFoldDB" id="A0A2S7T4Q6"/>
<proteinExistence type="inferred from homology"/>
<keyword evidence="2" id="KW-1133">Transmembrane helix</keyword>